<protein>
    <recommendedName>
        <fullName evidence="6">Cutinase</fullName>
    </recommendedName>
</protein>
<dbReference type="InterPro" id="IPR000675">
    <property type="entry name" value="Cutinase/axe"/>
</dbReference>
<dbReference type="RefSeq" id="XP_069204335.1">
    <property type="nucleotide sequence ID" value="XM_069344067.1"/>
</dbReference>
<proteinExistence type="predicted"/>
<dbReference type="PANTHER" id="PTHR33630">
    <property type="entry name" value="CUTINASE RV1984C-RELATED-RELATED"/>
    <property type="match status" value="1"/>
</dbReference>
<dbReference type="SMART" id="SM01110">
    <property type="entry name" value="Cutinase"/>
    <property type="match status" value="1"/>
</dbReference>
<reference evidence="4 5" key="1">
    <citation type="submission" date="2024-07" db="EMBL/GenBank/DDBJ databases">
        <title>Draft sequence of the Neodothiora populina.</title>
        <authorList>
            <person name="Drown D.D."/>
            <person name="Schuette U.S."/>
            <person name="Buechlein A.B."/>
            <person name="Rusch D.R."/>
            <person name="Winton L.W."/>
            <person name="Adams G.A."/>
        </authorList>
    </citation>
    <scope>NUCLEOTIDE SEQUENCE [LARGE SCALE GENOMIC DNA]</scope>
    <source>
        <strain evidence="4 5">CPC 39397</strain>
    </source>
</reference>
<evidence type="ECO:0008006" key="6">
    <source>
        <dbReference type="Google" id="ProtNLM"/>
    </source>
</evidence>
<dbReference type="Proteomes" id="UP001562354">
    <property type="component" value="Unassembled WGS sequence"/>
</dbReference>
<keyword evidence="5" id="KW-1185">Reference proteome</keyword>
<name>A0ABR3PPU3_9PEZI</name>
<dbReference type="EMBL" id="JBFMKM010000002">
    <property type="protein sequence ID" value="KAL1311486.1"/>
    <property type="molecule type" value="Genomic_DNA"/>
</dbReference>
<sequence length="246" mass="25343">MKFSLLPILAALLATLPCRATSTPVEPLKSRQTTPTCTTEGVHMIVARGSTESPGTGTLLSPLISAVESHLPGSDHVAVDYPASLARYADSVYTGVSNMTKLVQSHVAACPKSKIVLLGYSQGAQVAGDTVCGTTSAGGFTQTSALASKYSTNVIAVVMFGDPANVSGLSFDKGNATSNGLFPRTSLSACTGFASKVQSYCDDGDAYCDSGLYLAPHYQYINNHGFDAAEFICSQADAAGVGTCST</sequence>
<evidence type="ECO:0000313" key="5">
    <source>
        <dbReference type="Proteomes" id="UP001562354"/>
    </source>
</evidence>
<evidence type="ECO:0000256" key="1">
    <source>
        <dbReference type="ARBA" id="ARBA00022801"/>
    </source>
</evidence>
<dbReference type="PANTHER" id="PTHR33630:SF9">
    <property type="entry name" value="CUTINASE 4"/>
    <property type="match status" value="1"/>
</dbReference>
<dbReference type="InterPro" id="IPR029058">
    <property type="entry name" value="AB_hydrolase_fold"/>
</dbReference>
<evidence type="ECO:0000313" key="4">
    <source>
        <dbReference type="EMBL" id="KAL1311486.1"/>
    </source>
</evidence>
<keyword evidence="3" id="KW-0732">Signal</keyword>
<dbReference type="Gene3D" id="3.40.50.1820">
    <property type="entry name" value="alpha/beta hydrolase"/>
    <property type="match status" value="1"/>
</dbReference>
<keyword evidence="1" id="KW-0378">Hydrolase</keyword>
<organism evidence="4 5">
    <name type="scientific">Neodothiora populina</name>
    <dbReference type="NCBI Taxonomy" id="2781224"/>
    <lineage>
        <taxon>Eukaryota</taxon>
        <taxon>Fungi</taxon>
        <taxon>Dikarya</taxon>
        <taxon>Ascomycota</taxon>
        <taxon>Pezizomycotina</taxon>
        <taxon>Dothideomycetes</taxon>
        <taxon>Dothideomycetidae</taxon>
        <taxon>Dothideales</taxon>
        <taxon>Dothioraceae</taxon>
        <taxon>Neodothiora</taxon>
    </lineage>
</organism>
<gene>
    <name evidence="4" type="ORF">AAFC00_004426</name>
</gene>
<dbReference type="SUPFAM" id="SSF53474">
    <property type="entry name" value="alpha/beta-Hydrolases"/>
    <property type="match status" value="1"/>
</dbReference>
<feature type="signal peptide" evidence="3">
    <location>
        <begin position="1"/>
        <end position="20"/>
    </location>
</feature>
<feature type="chain" id="PRO_5046656023" description="Cutinase" evidence="3">
    <location>
        <begin position="21"/>
        <end position="246"/>
    </location>
</feature>
<dbReference type="Pfam" id="PF01083">
    <property type="entry name" value="Cutinase"/>
    <property type="match status" value="1"/>
</dbReference>
<keyword evidence="2" id="KW-1015">Disulfide bond</keyword>
<comment type="caution">
    <text evidence="4">The sequence shown here is derived from an EMBL/GenBank/DDBJ whole genome shotgun (WGS) entry which is preliminary data.</text>
</comment>
<evidence type="ECO:0000256" key="3">
    <source>
        <dbReference type="SAM" id="SignalP"/>
    </source>
</evidence>
<dbReference type="GeneID" id="95978126"/>
<evidence type="ECO:0000256" key="2">
    <source>
        <dbReference type="ARBA" id="ARBA00023157"/>
    </source>
</evidence>
<accession>A0ABR3PPU3</accession>